<dbReference type="EMBL" id="BOLY01000001">
    <property type="protein sequence ID" value="GIZ37659.1"/>
    <property type="molecule type" value="Genomic_DNA"/>
</dbReference>
<gene>
    <name evidence="2" type="ORF">CKM354_000110100</name>
</gene>
<protein>
    <submittedName>
        <fullName evidence="2">Uncharacterized protein</fullName>
    </submittedName>
</protein>
<dbReference type="AlphaFoldDB" id="A0A9P3C561"/>
<keyword evidence="3" id="KW-1185">Reference proteome</keyword>
<dbReference type="Proteomes" id="UP000825890">
    <property type="component" value="Unassembled WGS sequence"/>
</dbReference>
<name>A0A9P3C561_9PEZI</name>
<comment type="caution">
    <text evidence="2">The sequence shown here is derived from an EMBL/GenBank/DDBJ whole genome shotgun (WGS) entry which is preliminary data.</text>
</comment>
<evidence type="ECO:0000313" key="2">
    <source>
        <dbReference type="EMBL" id="GIZ37659.1"/>
    </source>
</evidence>
<reference evidence="2 3" key="1">
    <citation type="submission" date="2021-01" db="EMBL/GenBank/DDBJ databases">
        <title>Cercospora kikuchii MAFF 305040 whole genome shotgun sequence.</title>
        <authorList>
            <person name="Kashiwa T."/>
            <person name="Suzuki T."/>
        </authorList>
    </citation>
    <scope>NUCLEOTIDE SEQUENCE [LARGE SCALE GENOMIC DNA]</scope>
    <source>
        <strain evidence="2 3">MAFF 305040</strain>
    </source>
</reference>
<organism evidence="2 3">
    <name type="scientific">Cercospora kikuchii</name>
    <dbReference type="NCBI Taxonomy" id="84275"/>
    <lineage>
        <taxon>Eukaryota</taxon>
        <taxon>Fungi</taxon>
        <taxon>Dikarya</taxon>
        <taxon>Ascomycota</taxon>
        <taxon>Pezizomycotina</taxon>
        <taxon>Dothideomycetes</taxon>
        <taxon>Dothideomycetidae</taxon>
        <taxon>Mycosphaerellales</taxon>
        <taxon>Mycosphaerellaceae</taxon>
        <taxon>Cercospora</taxon>
    </lineage>
</organism>
<keyword evidence="1" id="KW-0732">Signal</keyword>
<sequence length="386" mass="41809">MHFNSALTATLVLAGTAFAEPAANVEGGSIFARQSDDSPANVIGIPRLRQPPFRVDEKKFPPGSIRPAVCGIGAWSGCKRAADAEVKSPECVRTMTFADFSQQAGESSIPEHEPNNDIFDPIKFFNERVKENEAKYGNTPVLDRRSYEVPDGSVGIPDEVKFAPGTIRPAVCGFGYGNCKREAKPEAEDGSILARQSLDGIIQRFRDQEAKGRNIGGGARLAVCGMGQGWSGCKRDAQQKQENAQPELKPETQVERPFGLRQRPGVGGNMVAFPAVCGRWYSSCKRSPQPVAEAQPEPEAEALEIPEGRFKVDESRFPPGTARLAVCGIGAWSGCKREAAPEAIPLPEPLPFEIPEDPSERARLRDDLSRQGFAFPAVCGAWHSTC</sequence>
<evidence type="ECO:0000313" key="3">
    <source>
        <dbReference type="Proteomes" id="UP000825890"/>
    </source>
</evidence>
<proteinExistence type="predicted"/>
<evidence type="ECO:0000256" key="1">
    <source>
        <dbReference type="SAM" id="SignalP"/>
    </source>
</evidence>
<feature type="signal peptide" evidence="1">
    <location>
        <begin position="1"/>
        <end position="19"/>
    </location>
</feature>
<dbReference type="GeneID" id="68286676"/>
<accession>A0A9P3C561</accession>
<dbReference type="RefSeq" id="XP_044652146.1">
    <property type="nucleotide sequence ID" value="XM_044796211.1"/>
</dbReference>
<dbReference type="OrthoDB" id="10398575at2759"/>
<feature type="chain" id="PRO_5040468783" evidence="1">
    <location>
        <begin position="20"/>
        <end position="386"/>
    </location>
</feature>